<keyword evidence="3" id="KW-1185">Reference proteome</keyword>
<protein>
    <recommendedName>
        <fullName evidence="4">CUE domain-containing protein</fullName>
    </recommendedName>
</protein>
<name>A0ABY6LNN4_9ARAC</name>
<evidence type="ECO:0000256" key="1">
    <source>
        <dbReference type="SAM" id="MobiDB-lite"/>
    </source>
</evidence>
<sequence>MWLEKSCGVCCCSCDNNAQEASTRLVGMGYAKRDTPITRPHRTEIQRPVLPPEPKITAPPTPADRNRLICRLKEQFPAVSRTLISMAVETSRYDEDRAKQFLTAMTPQDGSKRPVPSTEDTVIKESLAPASVDTAPKVEEEPAAATKPVVHPSPSATPATVAPAEPAKSPQHKSRFRLKFRRDKKKSNKTEDSTDAANKTNNNKSKAKGPDPTHRKGPFSGFLLTSVCVCLRKNYIPWFGSNSKNRKGPDPALLKGPDTTNLRTKGESRAKGPASRRNPLTDITQQQQEIVVESG</sequence>
<feature type="region of interest" description="Disordered" evidence="1">
    <location>
        <begin position="239"/>
        <end position="295"/>
    </location>
</feature>
<evidence type="ECO:0000313" key="2">
    <source>
        <dbReference type="EMBL" id="UYV82840.1"/>
    </source>
</evidence>
<evidence type="ECO:0008006" key="4">
    <source>
        <dbReference type="Google" id="ProtNLM"/>
    </source>
</evidence>
<feature type="compositionally biased region" description="Low complexity" evidence="1">
    <location>
        <begin position="195"/>
        <end position="204"/>
    </location>
</feature>
<dbReference type="Proteomes" id="UP001235939">
    <property type="component" value="Chromosome 22"/>
</dbReference>
<proteinExistence type="predicted"/>
<feature type="compositionally biased region" description="Low complexity" evidence="1">
    <location>
        <begin position="152"/>
        <end position="167"/>
    </location>
</feature>
<gene>
    <name evidence="2" type="ORF">LAZ67_22001037</name>
</gene>
<dbReference type="EMBL" id="CP092884">
    <property type="protein sequence ID" value="UYV82840.1"/>
    <property type="molecule type" value="Genomic_DNA"/>
</dbReference>
<feature type="compositionally biased region" description="Basic residues" evidence="1">
    <location>
        <begin position="170"/>
        <end position="187"/>
    </location>
</feature>
<accession>A0ABY6LNN4</accession>
<evidence type="ECO:0000313" key="3">
    <source>
        <dbReference type="Proteomes" id="UP001235939"/>
    </source>
</evidence>
<feature type="region of interest" description="Disordered" evidence="1">
    <location>
        <begin position="103"/>
        <end position="216"/>
    </location>
</feature>
<organism evidence="2 3">
    <name type="scientific">Cordylochernes scorpioides</name>
    <dbReference type="NCBI Taxonomy" id="51811"/>
    <lineage>
        <taxon>Eukaryota</taxon>
        <taxon>Metazoa</taxon>
        <taxon>Ecdysozoa</taxon>
        <taxon>Arthropoda</taxon>
        <taxon>Chelicerata</taxon>
        <taxon>Arachnida</taxon>
        <taxon>Pseudoscorpiones</taxon>
        <taxon>Cheliferoidea</taxon>
        <taxon>Chernetidae</taxon>
        <taxon>Cordylochernes</taxon>
    </lineage>
</organism>
<reference evidence="2 3" key="1">
    <citation type="submission" date="2022-03" db="EMBL/GenBank/DDBJ databases">
        <title>A chromosomal length assembly of Cordylochernes scorpioides.</title>
        <authorList>
            <person name="Zeh D."/>
            <person name="Zeh J."/>
        </authorList>
    </citation>
    <scope>NUCLEOTIDE SEQUENCE [LARGE SCALE GENOMIC DNA]</scope>
    <source>
        <strain evidence="2">IN4F17</strain>
        <tissue evidence="2">Whole Body</tissue>
    </source>
</reference>